<sequence>MFKIDQTANSGTSECEAKTKSVNGRSITLIDTPGFFDTDRSEEELKPEIVRCITECAPGPHAFLIVLEVNKFTELEQAVINKIKEYFSEEAFKYATVVFTRGDQLPEGQTIEDYVRQNRPLSDLVKKCGGRCHVIDNKYWNQNPKHEYRSNQFQVEELLKTIERMVKENNGSCYTNEMLQLVEEEIEQEEENIRLLAGNMSEEEIREQAKANVSTKLWVRLAGIGTDRSEEKLKPEIVRCIAECAPGPHAFIIVLKVEKFTEQEQAVINKIKEYFSEEVFKYATVVFTHGDQLPEGQTIEDFIHQNKLVSDLVKKCGGRCHVIDNKYWNQNPKHEYRSNQLHVEELLNTVDKMVMENNERCYTNEMLRAVEKKIIPASTKLLTILKYIVQGGILGGLVGLAANRVASATTAVVVALMGVVIGGAVGYLKVKEPDTKRRQQRGQERVYECSVNQHLAVTPEEGVGGG</sequence>
<feature type="domain" description="AIG1-type G" evidence="6">
    <location>
        <begin position="1"/>
        <end position="183"/>
    </location>
</feature>
<evidence type="ECO:0000256" key="1">
    <source>
        <dbReference type="ARBA" id="ARBA00008535"/>
    </source>
</evidence>
<evidence type="ECO:0000256" key="5">
    <source>
        <dbReference type="SAM" id="Phobius"/>
    </source>
</evidence>
<dbReference type="GO" id="GO:0005525">
    <property type="term" value="F:GTP binding"/>
    <property type="evidence" value="ECO:0007669"/>
    <property type="project" value="UniProtKB-KW"/>
</dbReference>
<dbReference type="Pfam" id="PF04548">
    <property type="entry name" value="AIG1"/>
    <property type="match status" value="2"/>
</dbReference>
<keyword evidence="5" id="KW-0472">Membrane</keyword>
<name>A0A6G0HJZ5_LARCR</name>
<dbReference type="InterPro" id="IPR006703">
    <property type="entry name" value="G_AIG1"/>
</dbReference>
<evidence type="ECO:0000313" key="7">
    <source>
        <dbReference type="EMBL" id="KAE8279296.1"/>
    </source>
</evidence>
<accession>A0A6G0HJZ5</accession>
<dbReference type="SUPFAM" id="SSF52540">
    <property type="entry name" value="P-loop containing nucleoside triphosphate hydrolases"/>
    <property type="match status" value="2"/>
</dbReference>
<feature type="coiled-coil region" evidence="4">
    <location>
        <begin position="179"/>
        <end position="206"/>
    </location>
</feature>
<evidence type="ECO:0000259" key="6">
    <source>
        <dbReference type="PROSITE" id="PS51720"/>
    </source>
</evidence>
<gene>
    <name evidence="7" type="ORF">D5F01_LYC22882</name>
</gene>
<keyword evidence="5" id="KW-0812">Transmembrane</keyword>
<organism evidence="7 8">
    <name type="scientific">Larimichthys crocea</name>
    <name type="common">Large yellow croaker</name>
    <name type="synonym">Pseudosciaena crocea</name>
    <dbReference type="NCBI Taxonomy" id="215358"/>
    <lineage>
        <taxon>Eukaryota</taxon>
        <taxon>Metazoa</taxon>
        <taxon>Chordata</taxon>
        <taxon>Craniata</taxon>
        <taxon>Vertebrata</taxon>
        <taxon>Euteleostomi</taxon>
        <taxon>Actinopterygii</taxon>
        <taxon>Neopterygii</taxon>
        <taxon>Teleostei</taxon>
        <taxon>Neoteleostei</taxon>
        <taxon>Acanthomorphata</taxon>
        <taxon>Eupercaria</taxon>
        <taxon>Sciaenidae</taxon>
        <taxon>Larimichthys</taxon>
    </lineage>
</organism>
<keyword evidence="5" id="KW-1133">Transmembrane helix</keyword>
<dbReference type="EMBL" id="REGW02000023">
    <property type="protein sequence ID" value="KAE8279296.1"/>
    <property type="molecule type" value="Genomic_DNA"/>
</dbReference>
<evidence type="ECO:0000256" key="4">
    <source>
        <dbReference type="SAM" id="Coils"/>
    </source>
</evidence>
<dbReference type="PROSITE" id="PS51720">
    <property type="entry name" value="G_AIG1"/>
    <property type="match status" value="1"/>
</dbReference>
<dbReference type="FunFam" id="3.40.50.300:FF:000366">
    <property type="entry name" value="GTPase, IMAP family member 2"/>
    <property type="match status" value="1"/>
</dbReference>
<evidence type="ECO:0000256" key="2">
    <source>
        <dbReference type="ARBA" id="ARBA00022741"/>
    </source>
</evidence>
<dbReference type="AlphaFoldDB" id="A0A6G0HJZ5"/>
<dbReference type="PANTHER" id="PTHR10903">
    <property type="entry name" value="GTPASE, IMAP FAMILY MEMBER-RELATED"/>
    <property type="match status" value="1"/>
</dbReference>
<proteinExistence type="inferred from homology"/>
<feature type="transmembrane region" description="Helical" evidence="5">
    <location>
        <begin position="408"/>
        <end position="428"/>
    </location>
</feature>
<dbReference type="PANTHER" id="PTHR10903:SF62">
    <property type="entry name" value="GTPASE IMAP FAMILY MEMBER 4-LIKE-RELATED"/>
    <property type="match status" value="1"/>
</dbReference>
<reference evidence="7 8" key="1">
    <citation type="submission" date="2019-07" db="EMBL/GenBank/DDBJ databases">
        <title>Chromosome genome assembly for large yellow croaker.</title>
        <authorList>
            <person name="Xiao S."/>
        </authorList>
    </citation>
    <scope>NUCLEOTIDE SEQUENCE [LARGE SCALE GENOMIC DNA]</scope>
    <source>
        <strain evidence="7">JMULYC20181020</strain>
        <tissue evidence="7">Muscle</tissue>
    </source>
</reference>
<evidence type="ECO:0000256" key="3">
    <source>
        <dbReference type="ARBA" id="ARBA00023134"/>
    </source>
</evidence>
<dbReference type="InterPro" id="IPR027417">
    <property type="entry name" value="P-loop_NTPase"/>
</dbReference>
<evidence type="ECO:0000313" key="8">
    <source>
        <dbReference type="Proteomes" id="UP000424527"/>
    </source>
</evidence>
<protein>
    <submittedName>
        <fullName evidence="7">GTPase IMAP family member 8</fullName>
    </submittedName>
</protein>
<comment type="caution">
    <text evidence="7">The sequence shown here is derived from an EMBL/GenBank/DDBJ whole genome shotgun (WGS) entry which is preliminary data.</text>
</comment>
<keyword evidence="4" id="KW-0175">Coiled coil</keyword>
<keyword evidence="8" id="KW-1185">Reference proteome</keyword>
<keyword evidence="2" id="KW-0547">Nucleotide-binding</keyword>
<comment type="similarity">
    <text evidence="1">Belongs to the TRAFAC class TrmE-Era-EngA-EngB-Septin-like GTPase superfamily. AIG1/Toc34/Toc159-like paraseptin GTPase family. IAN subfamily.</text>
</comment>
<dbReference type="InterPro" id="IPR045058">
    <property type="entry name" value="GIMA/IAN/Toc"/>
</dbReference>
<dbReference type="Proteomes" id="UP000424527">
    <property type="component" value="Unassembled WGS sequence"/>
</dbReference>
<dbReference type="Gene3D" id="3.40.50.300">
    <property type="entry name" value="P-loop containing nucleotide triphosphate hydrolases"/>
    <property type="match status" value="2"/>
</dbReference>
<keyword evidence="3" id="KW-0342">GTP-binding</keyword>